<dbReference type="Proteomes" id="UP001632038">
    <property type="component" value="Unassembled WGS sequence"/>
</dbReference>
<keyword evidence="1" id="KW-0175">Coiled coil</keyword>
<protein>
    <submittedName>
        <fullName evidence="3">Uncharacterized protein</fullName>
    </submittedName>
</protein>
<evidence type="ECO:0000256" key="1">
    <source>
        <dbReference type="SAM" id="Coils"/>
    </source>
</evidence>
<evidence type="ECO:0000256" key="2">
    <source>
        <dbReference type="SAM" id="MobiDB-lite"/>
    </source>
</evidence>
<sequence length="311" mass="35733">MHSGYEIPGIQQSTENNSYAPILLSMNQTHTLPATQQGLFIDQTLCLPPRHHYGGGGAPSSAYFLGLLNNEICSRNNDYSNKDGTNIDELRGSERYQVWQNQPISATNKQPPPLWEHQTMLEASTENGEIVDDVVSHEDHIPADDHHHHLRTCLDSKNRLHFGELEAIYKRLGTNTESKTNVQTGPCENNLPKRFDHGSEPKEASAHKKRKKENSYSRGLISPTAEFFGSLVKQVMDHQENMHKKFVQVIERLEEERKAREEDWRKQELERLEQESEARAREKASAKDREAMIVSYLEKITGERIRFDDFD</sequence>
<feature type="compositionally biased region" description="Polar residues" evidence="2">
    <location>
        <begin position="177"/>
        <end position="187"/>
    </location>
</feature>
<gene>
    <name evidence="3" type="ORF">CASFOL_007127</name>
</gene>
<accession>A0ABD3EC66</accession>
<dbReference type="PANTHER" id="PTHR21654">
    <property type="entry name" value="FI21293P1"/>
    <property type="match status" value="1"/>
</dbReference>
<reference evidence="4" key="1">
    <citation type="journal article" date="2024" name="IScience">
        <title>Strigolactones Initiate the Formation of Haustorium-like Structures in Castilleja.</title>
        <authorList>
            <person name="Buerger M."/>
            <person name="Peterson D."/>
            <person name="Chory J."/>
        </authorList>
    </citation>
    <scope>NUCLEOTIDE SEQUENCE [LARGE SCALE GENOMIC DNA]</scope>
</reference>
<organism evidence="3 4">
    <name type="scientific">Castilleja foliolosa</name>
    <dbReference type="NCBI Taxonomy" id="1961234"/>
    <lineage>
        <taxon>Eukaryota</taxon>
        <taxon>Viridiplantae</taxon>
        <taxon>Streptophyta</taxon>
        <taxon>Embryophyta</taxon>
        <taxon>Tracheophyta</taxon>
        <taxon>Spermatophyta</taxon>
        <taxon>Magnoliopsida</taxon>
        <taxon>eudicotyledons</taxon>
        <taxon>Gunneridae</taxon>
        <taxon>Pentapetalae</taxon>
        <taxon>asterids</taxon>
        <taxon>lamiids</taxon>
        <taxon>Lamiales</taxon>
        <taxon>Orobanchaceae</taxon>
        <taxon>Pedicularideae</taxon>
        <taxon>Castillejinae</taxon>
        <taxon>Castilleja</taxon>
    </lineage>
</organism>
<dbReference type="EMBL" id="JAVIJP010000007">
    <property type="protein sequence ID" value="KAL3650724.1"/>
    <property type="molecule type" value="Genomic_DNA"/>
</dbReference>
<dbReference type="PANTHER" id="PTHR21654:SF31">
    <property type="entry name" value="OS02G0104500 PROTEIN"/>
    <property type="match status" value="1"/>
</dbReference>
<keyword evidence="4" id="KW-1185">Reference proteome</keyword>
<evidence type="ECO:0000313" key="4">
    <source>
        <dbReference type="Proteomes" id="UP001632038"/>
    </source>
</evidence>
<dbReference type="AlphaFoldDB" id="A0ABD3EC66"/>
<proteinExistence type="predicted"/>
<feature type="region of interest" description="Disordered" evidence="2">
    <location>
        <begin position="177"/>
        <end position="216"/>
    </location>
</feature>
<evidence type="ECO:0000313" key="3">
    <source>
        <dbReference type="EMBL" id="KAL3650724.1"/>
    </source>
</evidence>
<name>A0ABD3EC66_9LAMI</name>
<feature type="compositionally biased region" description="Basic and acidic residues" evidence="2">
    <location>
        <begin position="191"/>
        <end position="206"/>
    </location>
</feature>
<comment type="caution">
    <text evidence="3">The sequence shown here is derived from an EMBL/GenBank/DDBJ whole genome shotgun (WGS) entry which is preliminary data.</text>
</comment>
<feature type="coiled-coil region" evidence="1">
    <location>
        <begin position="236"/>
        <end position="289"/>
    </location>
</feature>